<dbReference type="Pfam" id="PF01381">
    <property type="entry name" value="HTH_3"/>
    <property type="match status" value="1"/>
</dbReference>
<dbReference type="InterPro" id="IPR014710">
    <property type="entry name" value="RmlC-like_jellyroll"/>
</dbReference>
<dbReference type="Proteomes" id="UP000034029">
    <property type="component" value="Chromosome"/>
</dbReference>
<dbReference type="SUPFAM" id="SSF47413">
    <property type="entry name" value="lambda repressor-like DNA-binding domains"/>
    <property type="match status" value="1"/>
</dbReference>
<dbReference type="InterPro" id="IPR001387">
    <property type="entry name" value="Cro/C1-type_HTH"/>
</dbReference>
<gene>
    <name evidence="3" type="ORF">AAT16_12690</name>
    <name evidence="4" type="ORF">SAMN05216235_1093</name>
</gene>
<dbReference type="EMBL" id="FOTB01000002">
    <property type="protein sequence ID" value="SFK67632.1"/>
    <property type="molecule type" value="Genomic_DNA"/>
</dbReference>
<evidence type="ECO:0000313" key="5">
    <source>
        <dbReference type="Proteomes" id="UP000034029"/>
    </source>
</evidence>
<name>A0A0F7HN46_9STAP</name>
<dbReference type="EMBL" id="CP011366">
    <property type="protein sequence ID" value="AKG74966.1"/>
    <property type="molecule type" value="Genomic_DNA"/>
</dbReference>
<protein>
    <submittedName>
        <fullName evidence="3 4">Transcriptional regulator</fullName>
    </submittedName>
</protein>
<feature type="domain" description="HTH cro/C1-type" evidence="2">
    <location>
        <begin position="9"/>
        <end position="63"/>
    </location>
</feature>
<dbReference type="PROSITE" id="PS50943">
    <property type="entry name" value="HTH_CROC1"/>
    <property type="match status" value="1"/>
</dbReference>
<keyword evidence="5" id="KW-1185">Reference proteome</keyword>
<reference evidence="3 5" key="1">
    <citation type="journal article" date="2015" name="Int. J. Syst. Evol. Microbiol.">
        <title>Complete genome sequence of Salinicoccus halodurans H3B36, isolated from the Qaidam Basin in China.</title>
        <authorList>
            <person name="Jiang K."/>
            <person name="Xue Y."/>
            <person name="Ma Y."/>
        </authorList>
    </citation>
    <scope>NUCLEOTIDE SEQUENCE [LARGE SCALE GENOMIC DNA]</scope>
    <source>
        <strain evidence="3 5">H3B36</strain>
    </source>
</reference>
<evidence type="ECO:0000256" key="1">
    <source>
        <dbReference type="ARBA" id="ARBA00023125"/>
    </source>
</evidence>
<reference evidence="5" key="2">
    <citation type="submission" date="2015-04" db="EMBL/GenBank/DDBJ databases">
        <title>Complete genome sequence of Salinicoccus halodurans strain H3B36, isolated from the Qaidam basin of China.</title>
        <authorList>
            <person name="Ma Y."/>
            <person name="Jiang K."/>
            <person name="Xue Y."/>
        </authorList>
    </citation>
    <scope>NUCLEOTIDE SEQUENCE [LARGE SCALE GENOMIC DNA]</scope>
    <source>
        <strain evidence="5">H3B36</strain>
    </source>
</reference>
<accession>A0A0F7HN46</accession>
<evidence type="ECO:0000313" key="6">
    <source>
        <dbReference type="Proteomes" id="UP000183090"/>
    </source>
</evidence>
<proteinExistence type="predicted"/>
<evidence type="ECO:0000313" key="3">
    <source>
        <dbReference type="EMBL" id="AKG74966.1"/>
    </source>
</evidence>
<dbReference type="Gene3D" id="2.60.120.10">
    <property type="entry name" value="Jelly Rolls"/>
    <property type="match status" value="1"/>
</dbReference>
<dbReference type="AlphaFoldDB" id="A0A0F7HN46"/>
<dbReference type="GO" id="GO:0003677">
    <property type="term" value="F:DNA binding"/>
    <property type="evidence" value="ECO:0007669"/>
    <property type="project" value="UniProtKB-KW"/>
</dbReference>
<dbReference type="Proteomes" id="UP000183090">
    <property type="component" value="Unassembled WGS sequence"/>
</dbReference>
<dbReference type="Pfam" id="PF07883">
    <property type="entry name" value="Cupin_2"/>
    <property type="match status" value="1"/>
</dbReference>
<dbReference type="GO" id="GO:0003700">
    <property type="term" value="F:DNA-binding transcription factor activity"/>
    <property type="evidence" value="ECO:0007669"/>
    <property type="project" value="TreeGrafter"/>
</dbReference>
<dbReference type="InterPro" id="IPR013096">
    <property type="entry name" value="Cupin_2"/>
</dbReference>
<dbReference type="PANTHER" id="PTHR46797:SF25">
    <property type="entry name" value="TRANSCRIPTIONAL REGULATOR"/>
    <property type="match status" value="1"/>
</dbReference>
<dbReference type="InterPro" id="IPR010982">
    <property type="entry name" value="Lambda_DNA-bd_dom_sf"/>
</dbReference>
<dbReference type="PANTHER" id="PTHR46797">
    <property type="entry name" value="HTH-TYPE TRANSCRIPTIONAL REGULATOR"/>
    <property type="match status" value="1"/>
</dbReference>
<sequence length="176" mass="19734">MDDTLGSELKKVRKGKRMTLQELSDKSGLSISFLSQVERGLRTLTFTSLRKISEALEVNINFFFDNGGTSIKKKINKQKADSGNFSYTSLVGQMKNPDFTPAIIELSAGESQKVPYTHSGQEFVYVLSGQLEVELEGTKETLYEYESIHIDSSLAHHWYNDTNEVTVLLLVSSNNN</sequence>
<dbReference type="RefSeq" id="WP_046791143.1">
    <property type="nucleotide sequence ID" value="NZ_CP011366.1"/>
</dbReference>
<organism evidence="4 6">
    <name type="scientific">Salinicoccus halodurans</name>
    <dbReference type="NCBI Taxonomy" id="407035"/>
    <lineage>
        <taxon>Bacteria</taxon>
        <taxon>Bacillati</taxon>
        <taxon>Bacillota</taxon>
        <taxon>Bacilli</taxon>
        <taxon>Bacillales</taxon>
        <taxon>Staphylococcaceae</taxon>
        <taxon>Salinicoccus</taxon>
    </lineage>
</organism>
<dbReference type="SMART" id="SM00530">
    <property type="entry name" value="HTH_XRE"/>
    <property type="match status" value="1"/>
</dbReference>
<dbReference type="OrthoDB" id="34624at2"/>
<dbReference type="Gene3D" id="1.10.260.40">
    <property type="entry name" value="lambda repressor-like DNA-binding domains"/>
    <property type="match status" value="1"/>
</dbReference>
<keyword evidence="1" id="KW-0238">DNA-binding</keyword>
<dbReference type="InterPro" id="IPR050807">
    <property type="entry name" value="TransReg_Diox_bact_type"/>
</dbReference>
<evidence type="ECO:0000259" key="2">
    <source>
        <dbReference type="PROSITE" id="PS50943"/>
    </source>
</evidence>
<evidence type="ECO:0000313" key="4">
    <source>
        <dbReference type="EMBL" id="SFK67632.1"/>
    </source>
</evidence>
<dbReference type="InterPro" id="IPR011051">
    <property type="entry name" value="RmlC_Cupin_sf"/>
</dbReference>
<dbReference type="CDD" id="cd00093">
    <property type="entry name" value="HTH_XRE"/>
    <property type="match status" value="1"/>
</dbReference>
<dbReference type="GO" id="GO:0005829">
    <property type="term" value="C:cytosol"/>
    <property type="evidence" value="ECO:0007669"/>
    <property type="project" value="TreeGrafter"/>
</dbReference>
<dbReference type="SUPFAM" id="SSF51182">
    <property type="entry name" value="RmlC-like cupins"/>
    <property type="match status" value="1"/>
</dbReference>
<dbReference type="CDD" id="cd02209">
    <property type="entry name" value="cupin_XRE_C"/>
    <property type="match status" value="1"/>
</dbReference>
<reference evidence="4 6" key="3">
    <citation type="submission" date="2016-10" db="EMBL/GenBank/DDBJ databases">
        <authorList>
            <person name="Varghese N."/>
            <person name="Submissions S."/>
        </authorList>
    </citation>
    <scope>NUCLEOTIDE SEQUENCE [LARGE SCALE GENOMIC DNA]</scope>
    <source>
        <strain evidence="4 6">CGMCC 1.6501</strain>
    </source>
</reference>
<dbReference type="KEGG" id="shv:AAT16_12690"/>